<dbReference type="EMBL" id="MU155354">
    <property type="protein sequence ID" value="KAF9474950.1"/>
    <property type="molecule type" value="Genomic_DNA"/>
</dbReference>
<feature type="transmembrane region" description="Helical" evidence="1">
    <location>
        <begin position="35"/>
        <end position="55"/>
    </location>
</feature>
<feature type="transmembrane region" description="Helical" evidence="1">
    <location>
        <begin position="287"/>
        <end position="306"/>
    </location>
</feature>
<name>A0A9P5YW21_9AGAR</name>
<evidence type="ECO:0000313" key="2">
    <source>
        <dbReference type="EMBL" id="KAF9474950.1"/>
    </source>
</evidence>
<organism evidence="2 3">
    <name type="scientific">Pholiota conissans</name>
    <dbReference type="NCBI Taxonomy" id="109636"/>
    <lineage>
        <taxon>Eukaryota</taxon>
        <taxon>Fungi</taxon>
        <taxon>Dikarya</taxon>
        <taxon>Basidiomycota</taxon>
        <taxon>Agaricomycotina</taxon>
        <taxon>Agaricomycetes</taxon>
        <taxon>Agaricomycetidae</taxon>
        <taxon>Agaricales</taxon>
        <taxon>Agaricineae</taxon>
        <taxon>Strophariaceae</taxon>
        <taxon>Pholiota</taxon>
    </lineage>
</organism>
<evidence type="ECO:0000256" key="1">
    <source>
        <dbReference type="SAM" id="Phobius"/>
    </source>
</evidence>
<proteinExistence type="predicted"/>
<comment type="caution">
    <text evidence="2">The sequence shown here is derived from an EMBL/GenBank/DDBJ whole genome shotgun (WGS) entry which is preliminary data.</text>
</comment>
<feature type="transmembrane region" description="Helical" evidence="1">
    <location>
        <begin position="67"/>
        <end position="88"/>
    </location>
</feature>
<keyword evidence="1" id="KW-0812">Transmembrane</keyword>
<keyword evidence="1" id="KW-0472">Membrane</keyword>
<dbReference type="Proteomes" id="UP000807469">
    <property type="component" value="Unassembled WGS sequence"/>
</dbReference>
<dbReference type="AlphaFoldDB" id="A0A9P5YW21"/>
<protein>
    <submittedName>
        <fullName evidence="2">Uncharacterized protein</fullName>
    </submittedName>
</protein>
<feature type="transmembrane region" description="Helical" evidence="1">
    <location>
        <begin position="115"/>
        <end position="138"/>
    </location>
</feature>
<sequence length="378" mass="41506">MSGLNLTALHQAILQSGFTVDDEKAFIAADLNTSMLQALLMGIYTVVFGGTLYAYATRTRQPSKPYFIPIAISLLYISNLALFGVQWFSTKFQLVDNSETRDTMFLAIYTNTDQVAANTVGFIFSIIAVALIDVLLIWRCFNLWDRSIRVIFIPAFFAFTETGKPTIKLNILTKVDRKPFQALMLTEAIGGVIVPLSAHSVHARLDSLSSAGLMMSACTTIITTALIAYRIHSFLRHKDISSSKKFHHVVDIIVQSGVITSFSLLFLGVSTILTTWINVQILSILEYWAFAFAFLVAGISTTIMVARVATLSESDDTNPSVSYHLPEIQFRPRSTAHTGTGAQVSVRISTVNDASGELAVEAAQEKGSDAKEKQIQDV</sequence>
<feature type="transmembrane region" description="Helical" evidence="1">
    <location>
        <begin position="210"/>
        <end position="231"/>
    </location>
</feature>
<accession>A0A9P5YW21</accession>
<feature type="transmembrane region" description="Helical" evidence="1">
    <location>
        <begin position="252"/>
        <end position="275"/>
    </location>
</feature>
<feature type="transmembrane region" description="Helical" evidence="1">
    <location>
        <begin position="180"/>
        <end position="198"/>
    </location>
</feature>
<keyword evidence="3" id="KW-1185">Reference proteome</keyword>
<evidence type="ECO:0000313" key="3">
    <source>
        <dbReference type="Proteomes" id="UP000807469"/>
    </source>
</evidence>
<keyword evidence="1" id="KW-1133">Transmembrane helix</keyword>
<gene>
    <name evidence="2" type="ORF">BDN70DRAFT_936274</name>
</gene>
<reference evidence="2" key="1">
    <citation type="submission" date="2020-11" db="EMBL/GenBank/DDBJ databases">
        <authorList>
            <consortium name="DOE Joint Genome Institute"/>
            <person name="Ahrendt S."/>
            <person name="Riley R."/>
            <person name="Andreopoulos W."/>
            <person name="Labutti K."/>
            <person name="Pangilinan J."/>
            <person name="Ruiz-Duenas F.J."/>
            <person name="Barrasa J.M."/>
            <person name="Sanchez-Garcia M."/>
            <person name="Camarero S."/>
            <person name="Miyauchi S."/>
            <person name="Serrano A."/>
            <person name="Linde D."/>
            <person name="Babiker R."/>
            <person name="Drula E."/>
            <person name="Ayuso-Fernandez I."/>
            <person name="Pacheco R."/>
            <person name="Padilla G."/>
            <person name="Ferreira P."/>
            <person name="Barriuso J."/>
            <person name="Kellner H."/>
            <person name="Castanera R."/>
            <person name="Alfaro M."/>
            <person name="Ramirez L."/>
            <person name="Pisabarro A.G."/>
            <person name="Kuo A."/>
            <person name="Tritt A."/>
            <person name="Lipzen A."/>
            <person name="He G."/>
            <person name="Yan M."/>
            <person name="Ng V."/>
            <person name="Cullen D."/>
            <person name="Martin F."/>
            <person name="Rosso M.-N."/>
            <person name="Henrissat B."/>
            <person name="Hibbett D."/>
            <person name="Martinez A.T."/>
            <person name="Grigoriev I.V."/>
        </authorList>
    </citation>
    <scope>NUCLEOTIDE SEQUENCE</scope>
    <source>
        <strain evidence="2">CIRM-BRFM 674</strain>
    </source>
</reference>